<dbReference type="GO" id="GO:0016301">
    <property type="term" value="F:kinase activity"/>
    <property type="evidence" value="ECO:0007669"/>
    <property type="project" value="UniProtKB-KW"/>
</dbReference>
<gene>
    <name evidence="2" type="ORF">PAL_GLEAN10008513</name>
</gene>
<dbReference type="Proteomes" id="UP000010552">
    <property type="component" value="Unassembled WGS sequence"/>
</dbReference>
<proteinExistence type="predicted"/>
<dbReference type="InterPro" id="IPR011009">
    <property type="entry name" value="Kinase-like_dom_sf"/>
</dbReference>
<name>L5L5U1_PTEAL</name>
<keyword evidence="2" id="KW-0808">Transferase</keyword>
<dbReference type="AlphaFoldDB" id="L5L5U1"/>
<dbReference type="GO" id="GO:0005524">
    <property type="term" value="F:ATP binding"/>
    <property type="evidence" value="ECO:0007669"/>
    <property type="project" value="UniProtKB-UniRule"/>
</dbReference>
<evidence type="ECO:0000256" key="1">
    <source>
        <dbReference type="PROSITE-ProRule" id="PRU10141"/>
    </source>
</evidence>
<dbReference type="EMBL" id="KB030330">
    <property type="protein sequence ID" value="ELK18383.1"/>
    <property type="molecule type" value="Genomic_DNA"/>
</dbReference>
<sequence length="62" mass="7014">MSLAAYCYPQVLGRGSYGEVMLVRHQQYRQAVSKCVIKKLNLRKASSPERKLPNKKPSCCLS</sequence>
<dbReference type="InParanoid" id="L5L5U1"/>
<keyword evidence="2" id="KW-0418">Kinase</keyword>
<organism evidence="2 3">
    <name type="scientific">Pteropus alecto</name>
    <name type="common">Black flying fox</name>
    <dbReference type="NCBI Taxonomy" id="9402"/>
    <lineage>
        <taxon>Eukaryota</taxon>
        <taxon>Metazoa</taxon>
        <taxon>Chordata</taxon>
        <taxon>Craniata</taxon>
        <taxon>Vertebrata</taxon>
        <taxon>Euteleostomi</taxon>
        <taxon>Mammalia</taxon>
        <taxon>Eutheria</taxon>
        <taxon>Laurasiatheria</taxon>
        <taxon>Chiroptera</taxon>
        <taxon>Yinpterochiroptera</taxon>
        <taxon>Pteropodoidea</taxon>
        <taxon>Pteropodidae</taxon>
        <taxon>Pteropodinae</taxon>
        <taxon>Pteropus</taxon>
    </lineage>
</organism>
<keyword evidence="1" id="KW-0547">Nucleotide-binding</keyword>
<evidence type="ECO:0000313" key="3">
    <source>
        <dbReference type="Proteomes" id="UP000010552"/>
    </source>
</evidence>
<dbReference type="Gene3D" id="3.30.200.20">
    <property type="entry name" value="Phosphorylase Kinase, domain 1"/>
    <property type="match status" value="1"/>
</dbReference>
<keyword evidence="3" id="KW-1185">Reference proteome</keyword>
<dbReference type="PROSITE" id="PS00107">
    <property type="entry name" value="PROTEIN_KINASE_ATP"/>
    <property type="match status" value="1"/>
</dbReference>
<evidence type="ECO:0000313" key="2">
    <source>
        <dbReference type="EMBL" id="ELK18383.1"/>
    </source>
</evidence>
<accession>L5L5U1</accession>
<keyword evidence="1" id="KW-0067">ATP-binding</keyword>
<protein>
    <submittedName>
        <fullName evidence="2">Serine/threonine-protein kinase Nek4</fullName>
    </submittedName>
</protein>
<dbReference type="InterPro" id="IPR017441">
    <property type="entry name" value="Protein_kinase_ATP_BS"/>
</dbReference>
<feature type="binding site" evidence="1">
    <location>
        <position position="39"/>
    </location>
    <ligand>
        <name>ATP</name>
        <dbReference type="ChEBI" id="CHEBI:30616"/>
    </ligand>
</feature>
<reference evidence="3" key="1">
    <citation type="journal article" date="2013" name="Science">
        <title>Comparative analysis of bat genomes provides insight into the evolution of flight and immunity.</title>
        <authorList>
            <person name="Zhang G."/>
            <person name="Cowled C."/>
            <person name="Shi Z."/>
            <person name="Huang Z."/>
            <person name="Bishop-Lilly K.A."/>
            <person name="Fang X."/>
            <person name="Wynne J.W."/>
            <person name="Xiong Z."/>
            <person name="Baker M.L."/>
            <person name="Zhao W."/>
            <person name="Tachedjian M."/>
            <person name="Zhu Y."/>
            <person name="Zhou P."/>
            <person name="Jiang X."/>
            <person name="Ng J."/>
            <person name="Yang L."/>
            <person name="Wu L."/>
            <person name="Xiao J."/>
            <person name="Feng Y."/>
            <person name="Chen Y."/>
            <person name="Sun X."/>
            <person name="Zhang Y."/>
            <person name="Marsh G.A."/>
            <person name="Crameri G."/>
            <person name="Broder C.C."/>
            <person name="Frey K.G."/>
            <person name="Wang L.F."/>
            <person name="Wang J."/>
        </authorList>
    </citation>
    <scope>NUCLEOTIDE SEQUENCE [LARGE SCALE GENOMIC DNA]</scope>
</reference>
<dbReference type="SUPFAM" id="SSF56112">
    <property type="entry name" value="Protein kinase-like (PK-like)"/>
    <property type="match status" value="1"/>
</dbReference>